<dbReference type="EMBL" id="SHKV01000001">
    <property type="protein sequence ID" value="RZU32704.1"/>
    <property type="molecule type" value="Genomic_DNA"/>
</dbReference>
<accession>A0A4Q7Y800</accession>
<proteinExistence type="predicted"/>
<evidence type="ECO:0000313" key="2">
    <source>
        <dbReference type="Proteomes" id="UP000292507"/>
    </source>
</evidence>
<dbReference type="AlphaFoldDB" id="A0A4Q7Y800"/>
<protein>
    <submittedName>
        <fullName evidence="1">Phage terminase large subunit-like protein</fullName>
    </submittedName>
</protein>
<sequence>MTTATLLGSEVPRLATPPARELTPETTRGFECIEFAEEVLGLELMPWQKWVLLHGLELADDGSFRFRTLLVLTSRQCGKSTLLQVLALWRMYVDGAPLVLGTAQNLGLAEETWTGALQMAESVPELAREVAHVSRTNGDKFMRLTSGERYKVAAATRSGGRGLSSDLVLLDELREHHNWEAWSAITKTTLARPAPQVLGFSNAGDKSSVVLASLREKALASAADRNTTLGIFEWSAPDGCALDDRAAWAQANPALGHRMSEQAIASALEVDPEEVFRTEVLCQWVEAVDAAIAPAAWASLADANAERGTGAVFALDVAPDHSSASLAVAWRRPDGSSHVVLADHREGVEWVIARCAEVLSTWGGKLLVEQTGTAAFLLPQLQQAAPSSSSQLFAQDRSEIGSFGFFPSAQASQGGVEAVSRRFYVDACSALDAAVAAGQVRHGNQPELNSAVAVARWSTSGDAGQRVLSRKDSRVSPLVAATLALHGLTLPVPSNGGQFLFL</sequence>
<dbReference type="InterPro" id="IPR027417">
    <property type="entry name" value="P-loop_NTPase"/>
</dbReference>
<name>A0A4Q7Y800_9ACTN</name>
<comment type="caution">
    <text evidence="1">The sequence shown here is derived from an EMBL/GenBank/DDBJ whole genome shotgun (WGS) entry which is preliminary data.</text>
</comment>
<organism evidence="1 2">
    <name type="scientific">Blastococcus saxobsidens</name>
    <dbReference type="NCBI Taxonomy" id="138336"/>
    <lineage>
        <taxon>Bacteria</taxon>
        <taxon>Bacillati</taxon>
        <taxon>Actinomycetota</taxon>
        <taxon>Actinomycetes</taxon>
        <taxon>Geodermatophilales</taxon>
        <taxon>Geodermatophilaceae</taxon>
        <taxon>Blastococcus</taxon>
    </lineage>
</organism>
<reference evidence="1 2" key="1">
    <citation type="submission" date="2019-02" db="EMBL/GenBank/DDBJ databases">
        <title>Sequencing the genomes of 1000 actinobacteria strains.</title>
        <authorList>
            <person name="Klenk H.-P."/>
        </authorList>
    </citation>
    <scope>NUCLEOTIDE SEQUENCE [LARGE SCALE GENOMIC DNA]</scope>
    <source>
        <strain evidence="1 2">DSM 44509</strain>
    </source>
</reference>
<dbReference type="Gene3D" id="3.40.50.300">
    <property type="entry name" value="P-loop containing nucleotide triphosphate hydrolases"/>
    <property type="match status" value="1"/>
</dbReference>
<gene>
    <name evidence="1" type="ORF">BKA19_2405</name>
</gene>
<keyword evidence="2" id="KW-1185">Reference proteome</keyword>
<dbReference type="PANTHER" id="PTHR41287">
    <property type="match status" value="1"/>
</dbReference>
<dbReference type="Proteomes" id="UP000292507">
    <property type="component" value="Unassembled WGS sequence"/>
</dbReference>
<dbReference type="PANTHER" id="PTHR41287:SF1">
    <property type="entry name" value="PROTEIN YMFN"/>
    <property type="match status" value="1"/>
</dbReference>
<dbReference type="InterPro" id="IPR005021">
    <property type="entry name" value="Terminase_largesu-like"/>
</dbReference>
<evidence type="ECO:0000313" key="1">
    <source>
        <dbReference type="EMBL" id="RZU32704.1"/>
    </source>
</evidence>